<feature type="transmembrane region" description="Helical" evidence="1">
    <location>
        <begin position="71"/>
        <end position="93"/>
    </location>
</feature>
<evidence type="ECO:0000313" key="3">
    <source>
        <dbReference type="Proteomes" id="UP000606720"/>
    </source>
</evidence>
<gene>
    <name evidence="2" type="ORF">H8S17_06545</name>
</gene>
<dbReference type="RefSeq" id="WP_178051374.1">
    <property type="nucleotide sequence ID" value="NZ_JACOPH010000004.1"/>
</dbReference>
<proteinExistence type="predicted"/>
<feature type="transmembrane region" description="Helical" evidence="1">
    <location>
        <begin position="12"/>
        <end position="31"/>
    </location>
</feature>
<name>A0A923RV44_9FIRM</name>
<protein>
    <recommendedName>
        <fullName evidence="4">ATP synthase subunit I</fullName>
    </recommendedName>
</protein>
<evidence type="ECO:0000313" key="2">
    <source>
        <dbReference type="EMBL" id="MBC5713874.1"/>
    </source>
</evidence>
<evidence type="ECO:0000256" key="1">
    <source>
        <dbReference type="SAM" id="Phobius"/>
    </source>
</evidence>
<feature type="transmembrane region" description="Helical" evidence="1">
    <location>
        <begin position="99"/>
        <end position="118"/>
    </location>
</feature>
<organism evidence="2 3">
    <name type="scientific">Roseburia zhanii</name>
    <dbReference type="NCBI Taxonomy" id="2763064"/>
    <lineage>
        <taxon>Bacteria</taxon>
        <taxon>Bacillati</taxon>
        <taxon>Bacillota</taxon>
        <taxon>Clostridia</taxon>
        <taxon>Lachnospirales</taxon>
        <taxon>Lachnospiraceae</taxon>
        <taxon>Roseburia</taxon>
    </lineage>
</organism>
<dbReference type="EMBL" id="JACOPH010000004">
    <property type="protein sequence ID" value="MBC5713874.1"/>
    <property type="molecule type" value="Genomic_DNA"/>
</dbReference>
<dbReference type="Proteomes" id="UP000606720">
    <property type="component" value="Unassembled WGS sequence"/>
</dbReference>
<keyword evidence="1" id="KW-0472">Membrane</keyword>
<keyword evidence="1" id="KW-0812">Transmembrane</keyword>
<reference evidence="2" key="1">
    <citation type="submission" date="2020-08" db="EMBL/GenBank/DDBJ databases">
        <title>Genome public.</title>
        <authorList>
            <person name="Liu C."/>
            <person name="Sun Q."/>
        </authorList>
    </citation>
    <scope>NUCLEOTIDE SEQUENCE</scope>
    <source>
        <strain evidence="2">BX1005</strain>
    </source>
</reference>
<accession>A0A923RV44</accession>
<comment type="caution">
    <text evidence="2">The sequence shown here is derived from an EMBL/GenBank/DDBJ whole genome shotgun (WGS) entry which is preliminary data.</text>
</comment>
<sequence>MLKRLNKVLPELILGILIYGILVQITGIWFVKDKLSYSIGLWIGVLLAVGMAIHMAVVIEDAVSIGSSQGRLITMSLLRYLVVVIVFVVISYFHIGDPIAAFVGVIGLKIAAYAQPFLHKAILKKRKRR</sequence>
<evidence type="ECO:0008006" key="4">
    <source>
        <dbReference type="Google" id="ProtNLM"/>
    </source>
</evidence>
<dbReference type="AlphaFoldDB" id="A0A923RV44"/>
<keyword evidence="3" id="KW-1185">Reference proteome</keyword>
<keyword evidence="1" id="KW-1133">Transmembrane helix</keyword>
<feature type="transmembrane region" description="Helical" evidence="1">
    <location>
        <begin position="37"/>
        <end position="59"/>
    </location>
</feature>